<accession>A0ABU2D1F9</accession>
<feature type="domain" description="DUF234" evidence="1">
    <location>
        <begin position="1"/>
        <end position="31"/>
    </location>
</feature>
<dbReference type="RefSeq" id="WP_310575877.1">
    <property type="nucleotide sequence ID" value="NZ_JAVKPK010000029.1"/>
</dbReference>
<sequence>MDVVALNEGSKEIIFVECKWQTLTANNTRQIFDDLKEKLKYVYWSNERRQEHFAVVAKKIENKSELRDDGMIVFDLDDISVKIKTAFCTYNFHTSNFSWCILS</sequence>
<dbReference type="Proteomes" id="UP001246244">
    <property type="component" value="Unassembled WGS sequence"/>
</dbReference>
<dbReference type="InterPro" id="IPR004256">
    <property type="entry name" value="DUF234"/>
</dbReference>
<name>A0ABU2D1F9_9EURY</name>
<gene>
    <name evidence="2" type="ORF">RG963_08580</name>
</gene>
<dbReference type="PANTHER" id="PTHR34704:SF2">
    <property type="entry name" value="ATPASE"/>
    <property type="match status" value="1"/>
</dbReference>
<dbReference type="EMBL" id="JAVKPK010000029">
    <property type="protein sequence ID" value="MDR7665826.1"/>
    <property type="molecule type" value="Genomic_DNA"/>
</dbReference>
<comment type="caution">
    <text evidence="2">The sequence shown here is derived from an EMBL/GenBank/DDBJ whole genome shotgun (WGS) entry which is preliminary data.</text>
</comment>
<proteinExistence type="predicted"/>
<dbReference type="Pfam" id="PF03008">
    <property type="entry name" value="DUF234"/>
    <property type="match status" value="1"/>
</dbReference>
<evidence type="ECO:0000259" key="1">
    <source>
        <dbReference type="Pfam" id="PF03008"/>
    </source>
</evidence>
<reference evidence="3" key="1">
    <citation type="submission" date="2023-07" db="EMBL/GenBank/DDBJ databases">
        <title>Whole-genome sequencing of a new Methanosarcina sp. Z-7115.</title>
        <authorList>
            <person name="Zhilina T.N."/>
            <person name="Merkel A.Y."/>
        </authorList>
    </citation>
    <scope>NUCLEOTIDE SEQUENCE [LARGE SCALE GENOMIC DNA]</scope>
    <source>
        <strain evidence="3">Z-7115</strain>
    </source>
</reference>
<dbReference type="PANTHER" id="PTHR34704">
    <property type="entry name" value="ATPASE"/>
    <property type="match status" value="1"/>
</dbReference>
<organism evidence="2 3">
    <name type="scientific">Methanosarcina baikalica</name>
    <dbReference type="NCBI Taxonomy" id="3073890"/>
    <lineage>
        <taxon>Archaea</taxon>
        <taxon>Methanobacteriati</taxon>
        <taxon>Methanobacteriota</taxon>
        <taxon>Stenosarchaea group</taxon>
        <taxon>Methanomicrobia</taxon>
        <taxon>Methanosarcinales</taxon>
        <taxon>Methanosarcinaceae</taxon>
        <taxon>Methanosarcina</taxon>
    </lineage>
</organism>
<evidence type="ECO:0000313" key="3">
    <source>
        <dbReference type="Proteomes" id="UP001246244"/>
    </source>
</evidence>
<keyword evidence="3" id="KW-1185">Reference proteome</keyword>
<protein>
    <submittedName>
        <fullName evidence="2">DUF234 domain-containing protein</fullName>
    </submittedName>
</protein>
<evidence type="ECO:0000313" key="2">
    <source>
        <dbReference type="EMBL" id="MDR7665826.1"/>
    </source>
</evidence>